<keyword evidence="5" id="KW-1185">Reference proteome</keyword>
<keyword evidence="3" id="KW-0812">Transmembrane</keyword>
<dbReference type="Proteomes" id="UP000184082">
    <property type="component" value="Unassembled WGS sequence"/>
</dbReference>
<proteinExistence type="inferred from homology"/>
<evidence type="ECO:0000313" key="5">
    <source>
        <dbReference type="Proteomes" id="UP000184082"/>
    </source>
</evidence>
<comment type="similarity">
    <text evidence="1">Belongs to the GerABKA family.</text>
</comment>
<evidence type="ECO:0000256" key="2">
    <source>
        <dbReference type="ARBA" id="ARBA00023136"/>
    </source>
</evidence>
<dbReference type="GO" id="GO:0016020">
    <property type="term" value="C:membrane"/>
    <property type="evidence" value="ECO:0007669"/>
    <property type="project" value="InterPro"/>
</dbReference>
<dbReference type="AlphaFoldDB" id="A0A1M6NMY2"/>
<protein>
    <submittedName>
        <fullName evidence="4">Spore germination protein KA</fullName>
    </submittedName>
</protein>
<keyword evidence="2 3" id="KW-0472">Membrane</keyword>
<feature type="transmembrane region" description="Helical" evidence="3">
    <location>
        <begin position="308"/>
        <end position="327"/>
    </location>
</feature>
<dbReference type="GO" id="GO:0009847">
    <property type="term" value="P:spore germination"/>
    <property type="evidence" value="ECO:0007669"/>
    <property type="project" value="InterPro"/>
</dbReference>
<dbReference type="PANTHER" id="PTHR22550:SF5">
    <property type="entry name" value="LEUCINE ZIPPER PROTEIN 4"/>
    <property type="match status" value="1"/>
</dbReference>
<gene>
    <name evidence="4" type="ORF">SAMN02745883_00950</name>
</gene>
<dbReference type="Pfam" id="PF03323">
    <property type="entry name" value="GerA"/>
    <property type="match status" value="1"/>
</dbReference>
<reference evidence="4 5" key="1">
    <citation type="submission" date="2016-11" db="EMBL/GenBank/DDBJ databases">
        <authorList>
            <person name="Jaros S."/>
            <person name="Januszkiewicz K."/>
            <person name="Wedrychowicz H."/>
        </authorList>
    </citation>
    <scope>NUCLEOTIDE SEQUENCE [LARGE SCALE GENOMIC DNA]</scope>
    <source>
        <strain evidence="4 5">DSM 14501</strain>
    </source>
</reference>
<dbReference type="InterPro" id="IPR050768">
    <property type="entry name" value="UPF0353/GerABKA_families"/>
</dbReference>
<dbReference type="PIRSF" id="PIRSF005690">
    <property type="entry name" value="GerBA"/>
    <property type="match status" value="1"/>
</dbReference>
<dbReference type="InterPro" id="IPR004995">
    <property type="entry name" value="Spore_Ger"/>
</dbReference>
<name>A0A1M6NMY2_9FIRM</name>
<sequence length="510" mass="57890">MFKIIKDKVFRKEQNKKLKLTKSLDENINLFKSIHDNDETIIYRRFESKASSSIKFCILFDVNLSKIVEINDGIIKPIISSKLGTNIPRKKRIDYILTKVISSCDCRRASDIDEIDGFLLYGNTILLIDGVDEAILINTRNWKQRPIMEPMSERVIRGPKDGFTESIDVNYTLIRRRIRSPDLKFKFREIGRESKTRICICYIQGIASEKIIKELDKRIKKINIDGIIESAYIEELIKDSPLSPFETIGNTERPDIVVARLLEGRIALIVDGTPNVLTLPYLFMEYFQSNEDYYQHFIYASINRIIKVLGFFISTSIPAIYVALTTFHQEMIPTPLLLSISAAREGVPFPTIVEALLMLFAFEIIREGGVRLPAPIGSSISFIGAIILGSAAVEAKFVSAPIVIVVAVTGFSNFLLPKMLGPILVVRTIFLLLSAFLGLYGYIFGIIGLLIHLMSMRSFGVPYMSNLDSLSEQEIKDTAIRAPWWVMNYRSKLIAAKDIIRNNTPRSKKR</sequence>
<feature type="transmembrane region" description="Helical" evidence="3">
    <location>
        <begin position="398"/>
        <end position="416"/>
    </location>
</feature>
<evidence type="ECO:0000256" key="3">
    <source>
        <dbReference type="SAM" id="Phobius"/>
    </source>
</evidence>
<feature type="transmembrane region" description="Helical" evidence="3">
    <location>
        <begin position="428"/>
        <end position="454"/>
    </location>
</feature>
<dbReference type="STRING" id="1121266.SAMN02745883_00950"/>
<keyword evidence="3" id="KW-1133">Transmembrane helix</keyword>
<feature type="transmembrane region" description="Helical" evidence="3">
    <location>
        <begin position="372"/>
        <end position="392"/>
    </location>
</feature>
<dbReference type="EMBL" id="FRAJ01000006">
    <property type="protein sequence ID" value="SHJ97043.1"/>
    <property type="molecule type" value="Genomic_DNA"/>
</dbReference>
<dbReference type="RefSeq" id="WP_072966217.1">
    <property type="nucleotide sequence ID" value="NZ_FRAJ01000006.1"/>
</dbReference>
<evidence type="ECO:0000256" key="1">
    <source>
        <dbReference type="ARBA" id="ARBA00005278"/>
    </source>
</evidence>
<accession>A0A1M6NMY2</accession>
<dbReference type="PANTHER" id="PTHR22550">
    <property type="entry name" value="SPORE GERMINATION PROTEIN"/>
    <property type="match status" value="1"/>
</dbReference>
<feature type="transmembrane region" description="Helical" evidence="3">
    <location>
        <begin position="347"/>
        <end position="365"/>
    </location>
</feature>
<organism evidence="4 5">
    <name type="scientific">Caminicella sporogenes DSM 14501</name>
    <dbReference type="NCBI Taxonomy" id="1121266"/>
    <lineage>
        <taxon>Bacteria</taxon>
        <taxon>Bacillati</taxon>
        <taxon>Bacillota</taxon>
        <taxon>Clostridia</taxon>
        <taxon>Peptostreptococcales</taxon>
        <taxon>Caminicellaceae</taxon>
        <taxon>Caminicella</taxon>
    </lineage>
</organism>
<evidence type="ECO:0000313" key="4">
    <source>
        <dbReference type="EMBL" id="SHJ97043.1"/>
    </source>
</evidence>